<sequence length="111" mass="12503">MNQNGQDRESEDKLIGELLKGLQTLDRAVPEKTGPSVQSWEMIVRERWRMTAWIRKWEVVLFCLVALLMISGGLLFLLTIPEFYAWIQGLGVIAAIVVAVSVSSSRKGRAE</sequence>
<gene>
    <name evidence="2" type="ORF">SAMN04488542_14612</name>
</gene>
<evidence type="ECO:0000313" key="2">
    <source>
        <dbReference type="EMBL" id="SDG47706.1"/>
    </source>
</evidence>
<feature type="transmembrane region" description="Helical" evidence="1">
    <location>
        <begin position="57"/>
        <end position="77"/>
    </location>
</feature>
<dbReference type="STRING" id="670482.SAMN04488542_14612"/>
<dbReference type="Proteomes" id="UP000198972">
    <property type="component" value="Unassembled WGS sequence"/>
</dbReference>
<feature type="transmembrane region" description="Helical" evidence="1">
    <location>
        <begin position="83"/>
        <end position="102"/>
    </location>
</feature>
<dbReference type="Pfam" id="PF17280">
    <property type="entry name" value="DUF5345"/>
    <property type="match status" value="1"/>
</dbReference>
<dbReference type="EMBL" id="FNBG01000046">
    <property type="protein sequence ID" value="SDG47706.1"/>
    <property type="molecule type" value="Genomic_DNA"/>
</dbReference>
<proteinExistence type="predicted"/>
<accession>A0A1G7UJJ3</accession>
<keyword evidence="1" id="KW-0812">Transmembrane</keyword>
<protein>
    <submittedName>
        <fullName evidence="2">Uncharacterized protein</fullName>
    </submittedName>
</protein>
<reference evidence="2 3" key="1">
    <citation type="submission" date="2016-10" db="EMBL/GenBank/DDBJ databases">
        <authorList>
            <person name="de Groot N.N."/>
        </authorList>
    </citation>
    <scope>NUCLEOTIDE SEQUENCE [LARGE SCALE GENOMIC DNA]</scope>
    <source>
        <strain evidence="2 3">DSM 28129</strain>
    </source>
</reference>
<dbReference type="InterPro" id="IPR035238">
    <property type="entry name" value="DUF5345"/>
</dbReference>
<evidence type="ECO:0000256" key="1">
    <source>
        <dbReference type="SAM" id="Phobius"/>
    </source>
</evidence>
<dbReference type="OrthoDB" id="2621946at2"/>
<keyword evidence="3" id="KW-1185">Reference proteome</keyword>
<evidence type="ECO:0000313" key="3">
    <source>
        <dbReference type="Proteomes" id="UP000198972"/>
    </source>
</evidence>
<name>A0A1G7UJJ3_9BACL</name>
<dbReference type="RefSeq" id="WP_091236231.1">
    <property type="nucleotide sequence ID" value="NZ_FNBG01000046.1"/>
</dbReference>
<keyword evidence="1" id="KW-1133">Transmembrane helix</keyword>
<organism evidence="2 3">
    <name type="scientific">Fontibacillus panacisegetis</name>
    <dbReference type="NCBI Taxonomy" id="670482"/>
    <lineage>
        <taxon>Bacteria</taxon>
        <taxon>Bacillati</taxon>
        <taxon>Bacillota</taxon>
        <taxon>Bacilli</taxon>
        <taxon>Bacillales</taxon>
        <taxon>Paenibacillaceae</taxon>
        <taxon>Fontibacillus</taxon>
    </lineage>
</organism>
<dbReference type="AlphaFoldDB" id="A0A1G7UJJ3"/>
<keyword evidence="1" id="KW-0472">Membrane</keyword>